<dbReference type="OMA" id="QQKEICT"/>
<proteinExistence type="predicted"/>
<feature type="repeat" description="WD" evidence="1">
    <location>
        <begin position="426"/>
        <end position="457"/>
    </location>
</feature>
<dbReference type="EMBL" id="CAJJDM010000052">
    <property type="protein sequence ID" value="CAD8074405.1"/>
    <property type="molecule type" value="Genomic_DNA"/>
</dbReference>
<dbReference type="AlphaFoldDB" id="A0A8S1M9P6"/>
<protein>
    <recommendedName>
        <fullName evidence="4">WD40-repeat-containing domain</fullName>
    </recommendedName>
</protein>
<sequence>MQSCQMLESQIGLICSNNHQDQPVIFVLLDEGIQSFERLKCPQCLISIRGKINGMSYQEAITKIQELKDQLFQENSTYINSKLKSLKNLQDHLENTKSLVMQKFEQIINHLDLWKRTLHELNQKFSTYSLLEEINKINIPNQQLFQNEQRKFKEQIGELDNTFQKKAYFNLDTLRNSINEEQINILMNNIIQRNEENQFENLQQSNQLLINSNQYLEISDQKKIIFQKDSNQHSEIQVSSIQQSIIPQEDTNQKSDIQDSLQLQYINTSEINEKPEKKAYKLISSVQQKEICTGLAINKDGSLIAASCNNDIKVWKFKDGNLIDQKILLKGHEGIVFCIIFSQKIDWFVSGGMDNSLRCWIDRNKKYWFSSHSWEGSKAYTQHTNSILCLLLNEEENELISSSSDHSIKIWNVKSKDNSIEYKYSLNKHTNQVFQISLNSTNTEMVSCSEDRIIIMWGKDATNQWEFKYIINKDVDDYGLRINFCFDDAIIWCQNSKPIAHVFILENGIFQHKPHLSIKLKPLADYDYGSDYCFFPSKYNSKTRTLILKQNKYIYRIKKSMNNQFYIDGDGIVNSVASCYGTIQDDQNYIVIWNKELLQMQVYEACEK</sequence>
<dbReference type="PROSITE" id="PS00678">
    <property type="entry name" value="WD_REPEATS_1"/>
    <property type="match status" value="1"/>
</dbReference>
<organism evidence="2 3">
    <name type="scientific">Paramecium primaurelia</name>
    <dbReference type="NCBI Taxonomy" id="5886"/>
    <lineage>
        <taxon>Eukaryota</taxon>
        <taxon>Sar</taxon>
        <taxon>Alveolata</taxon>
        <taxon>Ciliophora</taxon>
        <taxon>Intramacronucleata</taxon>
        <taxon>Oligohymenophorea</taxon>
        <taxon>Peniculida</taxon>
        <taxon>Parameciidae</taxon>
        <taxon>Paramecium</taxon>
    </lineage>
</organism>
<keyword evidence="3" id="KW-1185">Reference proteome</keyword>
<dbReference type="Proteomes" id="UP000688137">
    <property type="component" value="Unassembled WGS sequence"/>
</dbReference>
<feature type="repeat" description="WD" evidence="1">
    <location>
        <begin position="380"/>
        <end position="421"/>
    </location>
</feature>
<feature type="repeat" description="WD" evidence="1">
    <location>
        <begin position="329"/>
        <end position="360"/>
    </location>
</feature>
<dbReference type="InterPro" id="IPR019775">
    <property type="entry name" value="WD40_repeat_CS"/>
</dbReference>
<reference evidence="2" key="1">
    <citation type="submission" date="2021-01" db="EMBL/GenBank/DDBJ databases">
        <authorList>
            <consortium name="Genoscope - CEA"/>
            <person name="William W."/>
        </authorList>
    </citation>
    <scope>NUCLEOTIDE SEQUENCE</scope>
</reference>
<dbReference type="GO" id="GO:0016226">
    <property type="term" value="P:iron-sulfur cluster assembly"/>
    <property type="evidence" value="ECO:0007669"/>
    <property type="project" value="TreeGrafter"/>
</dbReference>
<dbReference type="PANTHER" id="PTHR19920:SF0">
    <property type="entry name" value="CYTOSOLIC IRON-SULFUR PROTEIN ASSEMBLY PROTEIN CIAO1-RELATED"/>
    <property type="match status" value="1"/>
</dbReference>
<evidence type="ECO:0000313" key="2">
    <source>
        <dbReference type="EMBL" id="CAD8074405.1"/>
    </source>
</evidence>
<dbReference type="Pfam" id="PF00400">
    <property type="entry name" value="WD40"/>
    <property type="match status" value="4"/>
</dbReference>
<dbReference type="PROSITE" id="PS50294">
    <property type="entry name" value="WD_REPEATS_REGION"/>
    <property type="match status" value="2"/>
</dbReference>
<dbReference type="PANTHER" id="PTHR19920">
    <property type="entry name" value="WD40 PROTEIN CIAO1"/>
    <property type="match status" value="1"/>
</dbReference>
<gene>
    <name evidence="2" type="ORF">PPRIM_AZ9-3.1.T0520261</name>
</gene>
<dbReference type="PROSITE" id="PS50082">
    <property type="entry name" value="WD_REPEATS_2"/>
    <property type="match status" value="3"/>
</dbReference>
<dbReference type="SMART" id="SM00320">
    <property type="entry name" value="WD40"/>
    <property type="match status" value="4"/>
</dbReference>
<dbReference type="InterPro" id="IPR001680">
    <property type="entry name" value="WD40_rpt"/>
</dbReference>
<dbReference type="GO" id="GO:0097361">
    <property type="term" value="C:cytosolic [4Fe-4S] assembly targeting complex"/>
    <property type="evidence" value="ECO:0007669"/>
    <property type="project" value="TreeGrafter"/>
</dbReference>
<evidence type="ECO:0000256" key="1">
    <source>
        <dbReference type="PROSITE-ProRule" id="PRU00221"/>
    </source>
</evidence>
<comment type="caution">
    <text evidence="2">The sequence shown here is derived from an EMBL/GenBank/DDBJ whole genome shotgun (WGS) entry which is preliminary data.</text>
</comment>
<evidence type="ECO:0008006" key="4">
    <source>
        <dbReference type="Google" id="ProtNLM"/>
    </source>
</evidence>
<evidence type="ECO:0000313" key="3">
    <source>
        <dbReference type="Proteomes" id="UP000688137"/>
    </source>
</evidence>
<keyword evidence="1" id="KW-0853">WD repeat</keyword>
<name>A0A8S1M9P6_PARPR</name>
<accession>A0A8S1M9P6</accession>